<gene>
    <name evidence="1" type="ORF">DN92_08425</name>
</gene>
<protein>
    <submittedName>
        <fullName evidence="1">Uncharacterized protein</fullName>
    </submittedName>
</protein>
<proteinExistence type="predicted"/>
<name>A0A6M9PNT4_9BURK</name>
<reference evidence="1 2" key="1">
    <citation type="submission" date="2018-04" db="EMBL/GenBank/DDBJ databases">
        <title>Polynucleobacter sp. UK-Long2-W17 genome.</title>
        <authorList>
            <person name="Hahn M.W."/>
        </authorList>
    </citation>
    <scope>NUCLEOTIDE SEQUENCE [LARGE SCALE GENOMIC DNA]</scope>
    <source>
        <strain evidence="1 2">UK-Long2-W17</strain>
    </source>
</reference>
<organism evidence="1 2">
    <name type="scientific">Polynucleobacter arcticus</name>
    <dbReference type="NCBI Taxonomy" id="1743165"/>
    <lineage>
        <taxon>Bacteria</taxon>
        <taxon>Pseudomonadati</taxon>
        <taxon>Pseudomonadota</taxon>
        <taxon>Betaproteobacteria</taxon>
        <taxon>Burkholderiales</taxon>
        <taxon>Burkholderiaceae</taxon>
        <taxon>Polynucleobacter</taxon>
    </lineage>
</organism>
<sequence>MPKLLLLGAGFSRNWGGWLATEVFEYLLGTKAVIGSDKLRQLLWKHQLSGGFEAALAELQMLAKNNPAEWQFDLAEFESAVLVMFGDMNSGFLDLNDWDLQTSPKESSKTIASFLNKFDAIFTLNQDLLLEEHYLSRVDLSLISPRRWDGASLPGLDFRPSLEPFHHLSKARGRWIPQSNLNVDLSARMQPIYKLHGSSNWQKEDGSPLLIMGGNKTQEISTTPILQMYQNKFAEYLSEPNARLMVIGYGFGDEHINEALTQAVELGLKIFLIDPMGAELALRLNKTRSSGQITCGTSLESVFKKSLIGGSRRSLKEIFDGSPIEYKKVMNFFI</sequence>
<dbReference type="Proteomes" id="UP000501090">
    <property type="component" value="Chromosome"/>
</dbReference>
<dbReference type="Pfam" id="PF13289">
    <property type="entry name" value="SIR2_2"/>
    <property type="match status" value="1"/>
</dbReference>
<dbReference type="EMBL" id="CP028940">
    <property type="protein sequence ID" value="QKM61048.1"/>
    <property type="molecule type" value="Genomic_DNA"/>
</dbReference>
<dbReference type="RefSeq" id="WP_173960811.1">
    <property type="nucleotide sequence ID" value="NZ_CBCSCC010000001.1"/>
</dbReference>
<evidence type="ECO:0000313" key="1">
    <source>
        <dbReference type="EMBL" id="QKM61048.1"/>
    </source>
</evidence>
<dbReference type="KEGG" id="pard:DN92_08425"/>
<accession>A0A6M9PNT4</accession>
<evidence type="ECO:0000313" key="2">
    <source>
        <dbReference type="Proteomes" id="UP000501090"/>
    </source>
</evidence>
<keyword evidence="2" id="KW-1185">Reference proteome</keyword>
<dbReference type="AlphaFoldDB" id="A0A6M9PNT4"/>